<dbReference type="PANTHER" id="PTHR38784:SF1">
    <property type="entry name" value="SUCROSE PHOSPHORYLASE"/>
    <property type="match status" value="1"/>
</dbReference>
<dbReference type="InterPro" id="IPR009822">
    <property type="entry name" value="YaeQ"/>
</dbReference>
<evidence type="ECO:0000313" key="1">
    <source>
        <dbReference type="EMBL" id="CZF84225.1"/>
    </source>
</evidence>
<reference evidence="2" key="1">
    <citation type="submission" date="2016-02" db="EMBL/GenBank/DDBJ databases">
        <authorList>
            <person name="Rodrigo-Torres Lidia"/>
            <person name="Arahal R.David."/>
        </authorList>
    </citation>
    <scope>NUCLEOTIDE SEQUENCE [LARGE SCALE GENOMIC DNA]</scope>
    <source>
        <strain evidence="2">CECT 8713</strain>
    </source>
</reference>
<dbReference type="Gene3D" id="3.10.640.10">
    <property type="entry name" value="Restriction endonuclease-like alpha-beta roll domain"/>
    <property type="match status" value="1"/>
</dbReference>
<dbReference type="InterPro" id="IPR038590">
    <property type="entry name" value="YaeQ_sf"/>
</dbReference>
<dbReference type="Proteomes" id="UP000073601">
    <property type="component" value="Unassembled WGS sequence"/>
</dbReference>
<organism evidence="1 2">
    <name type="scientific">Grimontia marina</name>
    <dbReference type="NCBI Taxonomy" id="646534"/>
    <lineage>
        <taxon>Bacteria</taxon>
        <taxon>Pseudomonadati</taxon>
        <taxon>Pseudomonadota</taxon>
        <taxon>Gammaproteobacteria</taxon>
        <taxon>Vibrionales</taxon>
        <taxon>Vibrionaceae</taxon>
        <taxon>Grimontia</taxon>
    </lineage>
</organism>
<sequence length="191" mass="21596">MTNFRVGINMALKATVYKASINVADMSRSVYLDHSVTLAQHPSETEQRMMLRLLAWTMNADERLQFTKGLCEETEPDLWIKNYSDEIELWVELGLPDEKRLKKACTQAKEVVLFTYDDNAASVWKDNMLNKLFPFKNLTIINVIDEVLDAAAAASSRTMTIQATIEDGQIWFSVGDSVISIQPDVWKAATA</sequence>
<dbReference type="SMART" id="SM01322">
    <property type="entry name" value="YaeQ"/>
    <property type="match status" value="1"/>
</dbReference>
<accession>A0A128FCJ2</accession>
<dbReference type="EMBL" id="FIZY01000028">
    <property type="protein sequence ID" value="CZF84225.1"/>
    <property type="molecule type" value="Genomic_DNA"/>
</dbReference>
<dbReference type="PANTHER" id="PTHR38784">
    <property type="entry name" value="SUCROSE PHOSPHORYLASE"/>
    <property type="match status" value="1"/>
</dbReference>
<dbReference type="InterPro" id="IPR011335">
    <property type="entry name" value="Restrct_endonuc-II-like"/>
</dbReference>
<dbReference type="PIRSF" id="PIRSF011484">
    <property type="entry name" value="YaeQ"/>
    <property type="match status" value="1"/>
</dbReference>
<name>A0A128FCJ2_9GAMM</name>
<protein>
    <submittedName>
        <fullName evidence="1">YaeQ protein</fullName>
    </submittedName>
</protein>
<dbReference type="Pfam" id="PF07152">
    <property type="entry name" value="YaeQ"/>
    <property type="match status" value="1"/>
</dbReference>
<gene>
    <name evidence="1" type="ORF">GMA8713_03003</name>
</gene>
<evidence type="ECO:0000313" key="2">
    <source>
        <dbReference type="Proteomes" id="UP000073601"/>
    </source>
</evidence>
<dbReference type="CDD" id="cd22368">
    <property type="entry name" value="YaeQ-like"/>
    <property type="match status" value="1"/>
</dbReference>
<dbReference type="SUPFAM" id="SSF52980">
    <property type="entry name" value="Restriction endonuclease-like"/>
    <property type="match status" value="1"/>
</dbReference>
<keyword evidence="2" id="KW-1185">Reference proteome</keyword>
<proteinExistence type="predicted"/>
<dbReference type="AlphaFoldDB" id="A0A128FCJ2"/>